<evidence type="ECO:0000313" key="3">
    <source>
        <dbReference type="WBParaSite" id="MhA1_Contig1254.frz3.gene15"/>
    </source>
</evidence>
<feature type="region of interest" description="Disordered" evidence="1">
    <location>
        <begin position="1"/>
        <end position="22"/>
    </location>
</feature>
<protein>
    <submittedName>
        <fullName evidence="3">Uncharacterized protein</fullName>
    </submittedName>
</protein>
<keyword evidence="2" id="KW-1185">Reference proteome</keyword>
<evidence type="ECO:0000313" key="2">
    <source>
        <dbReference type="Proteomes" id="UP000095281"/>
    </source>
</evidence>
<proteinExistence type="predicted"/>
<dbReference type="Proteomes" id="UP000095281">
    <property type="component" value="Unplaced"/>
</dbReference>
<evidence type="ECO:0000256" key="1">
    <source>
        <dbReference type="SAM" id="MobiDB-lite"/>
    </source>
</evidence>
<accession>A0A1I8B2Z3</accession>
<dbReference type="AlphaFoldDB" id="A0A1I8B2Z3"/>
<organism evidence="2 3">
    <name type="scientific">Meloidogyne hapla</name>
    <name type="common">Root-knot nematode worm</name>
    <dbReference type="NCBI Taxonomy" id="6305"/>
    <lineage>
        <taxon>Eukaryota</taxon>
        <taxon>Metazoa</taxon>
        <taxon>Ecdysozoa</taxon>
        <taxon>Nematoda</taxon>
        <taxon>Chromadorea</taxon>
        <taxon>Rhabditida</taxon>
        <taxon>Tylenchina</taxon>
        <taxon>Tylenchomorpha</taxon>
        <taxon>Tylenchoidea</taxon>
        <taxon>Meloidogynidae</taxon>
        <taxon>Meloidogyninae</taxon>
        <taxon>Meloidogyne</taxon>
    </lineage>
</organism>
<reference evidence="3" key="1">
    <citation type="submission" date="2016-11" db="UniProtKB">
        <authorList>
            <consortium name="WormBaseParasite"/>
        </authorList>
    </citation>
    <scope>IDENTIFICATION</scope>
</reference>
<dbReference type="WBParaSite" id="MhA1_Contig1254.frz3.gene15">
    <property type="protein sequence ID" value="MhA1_Contig1254.frz3.gene15"/>
    <property type="gene ID" value="MhA1_Contig1254.frz3.gene15"/>
</dbReference>
<sequence>MDTLEVDPSPPPYNVGTTTTATTRTTRGCNNVAREDCNCVSASELKMALERFRDYKRALVGQHVHHHVRLLIRTCCDRLRLQMPSRPSLWVFRCWNHLLNSLVGMSEAESLDVIANVHDSCKE</sequence>
<name>A0A1I8B2Z3_MELHA</name>